<organism evidence="1">
    <name type="scientific">marine metagenome</name>
    <dbReference type="NCBI Taxonomy" id="408172"/>
    <lineage>
        <taxon>unclassified sequences</taxon>
        <taxon>metagenomes</taxon>
        <taxon>ecological metagenomes</taxon>
    </lineage>
</organism>
<gene>
    <name evidence="1" type="ORF">METZ01_LOCUS305210</name>
</gene>
<dbReference type="EMBL" id="UINC01095905">
    <property type="protein sequence ID" value="SVC52356.1"/>
    <property type="molecule type" value="Genomic_DNA"/>
</dbReference>
<reference evidence="1" key="1">
    <citation type="submission" date="2018-05" db="EMBL/GenBank/DDBJ databases">
        <authorList>
            <person name="Lanie J.A."/>
            <person name="Ng W.-L."/>
            <person name="Kazmierczak K.M."/>
            <person name="Andrzejewski T.M."/>
            <person name="Davidsen T.M."/>
            <person name="Wayne K.J."/>
            <person name="Tettelin H."/>
            <person name="Glass J.I."/>
            <person name="Rusch D."/>
            <person name="Podicherti R."/>
            <person name="Tsui H.-C.T."/>
            <person name="Winkler M.E."/>
        </authorList>
    </citation>
    <scope>NUCLEOTIDE SEQUENCE</scope>
</reference>
<sequence length="40" mass="4823">MQHTGYSGDEYVTGRVERMLMRRSDRPGKREKELYRYVTA</sequence>
<name>A0A382MUE2_9ZZZZ</name>
<evidence type="ECO:0000313" key="1">
    <source>
        <dbReference type="EMBL" id="SVC52356.1"/>
    </source>
</evidence>
<dbReference type="AlphaFoldDB" id="A0A382MUE2"/>
<proteinExistence type="predicted"/>
<protein>
    <submittedName>
        <fullName evidence="1">Uncharacterized protein</fullName>
    </submittedName>
</protein>
<accession>A0A382MUE2</accession>